<feature type="region of interest" description="Disordered" evidence="1">
    <location>
        <begin position="32"/>
        <end position="55"/>
    </location>
</feature>
<protein>
    <submittedName>
        <fullName evidence="2">Uncharacterized protein</fullName>
    </submittedName>
</protein>
<organism evidence="2">
    <name type="scientific">Rhizophora mucronata</name>
    <name type="common">Asiatic mangrove</name>
    <dbReference type="NCBI Taxonomy" id="61149"/>
    <lineage>
        <taxon>Eukaryota</taxon>
        <taxon>Viridiplantae</taxon>
        <taxon>Streptophyta</taxon>
        <taxon>Embryophyta</taxon>
        <taxon>Tracheophyta</taxon>
        <taxon>Spermatophyta</taxon>
        <taxon>Magnoliopsida</taxon>
        <taxon>eudicotyledons</taxon>
        <taxon>Gunneridae</taxon>
        <taxon>Pentapetalae</taxon>
        <taxon>rosids</taxon>
        <taxon>fabids</taxon>
        <taxon>Malpighiales</taxon>
        <taxon>Rhizophoraceae</taxon>
        <taxon>Rhizophora</taxon>
    </lineage>
</organism>
<sequence length="55" mass="6196">MHFPTSGLQSPILHQAQRRLPSPWSTCRFDGASSGSAIHSTDRYLMTGRADPRRR</sequence>
<dbReference type="AlphaFoldDB" id="A0A2P2JTG9"/>
<proteinExistence type="predicted"/>
<accession>A0A2P2JTG9</accession>
<evidence type="ECO:0000256" key="1">
    <source>
        <dbReference type="SAM" id="MobiDB-lite"/>
    </source>
</evidence>
<reference evidence="2" key="1">
    <citation type="submission" date="2018-02" db="EMBL/GenBank/DDBJ databases">
        <title>Rhizophora mucronata_Transcriptome.</title>
        <authorList>
            <person name="Meera S.P."/>
            <person name="Sreeshan A."/>
            <person name="Augustine A."/>
        </authorList>
    </citation>
    <scope>NUCLEOTIDE SEQUENCE</scope>
    <source>
        <tissue evidence="2">Leaf</tissue>
    </source>
</reference>
<dbReference type="EMBL" id="GGEC01016276">
    <property type="protein sequence ID" value="MBW96759.1"/>
    <property type="molecule type" value="Transcribed_RNA"/>
</dbReference>
<name>A0A2P2JTG9_RHIMU</name>
<evidence type="ECO:0000313" key="2">
    <source>
        <dbReference type="EMBL" id="MBW96759.1"/>
    </source>
</evidence>